<gene>
    <name evidence="1" type="ORF">CIT31_11790</name>
</gene>
<dbReference type="AlphaFoldDB" id="A0A271KGC9"/>
<dbReference type="Pfam" id="PF00221">
    <property type="entry name" value="Lyase_aromatic"/>
    <property type="match status" value="1"/>
</dbReference>
<comment type="caution">
    <text evidence="1">The sequence shown here is derived from an EMBL/GenBank/DDBJ whole genome shotgun (WGS) entry which is preliminary data.</text>
</comment>
<dbReference type="PANTHER" id="PTHR10362">
    <property type="entry name" value="HISTIDINE AMMONIA-LYASE"/>
    <property type="match status" value="1"/>
</dbReference>
<evidence type="ECO:0000313" key="1">
    <source>
        <dbReference type="EMBL" id="PAP94813.1"/>
    </source>
</evidence>
<dbReference type="EMBL" id="NPKH01000020">
    <property type="protein sequence ID" value="PAP94813.1"/>
    <property type="molecule type" value="Genomic_DNA"/>
</dbReference>
<keyword evidence="2" id="KW-1185">Reference proteome</keyword>
<organism evidence="1 2">
    <name type="scientific">Mesorhizobium wenxiniae</name>
    <dbReference type="NCBI Taxonomy" id="2014805"/>
    <lineage>
        <taxon>Bacteria</taxon>
        <taxon>Pseudomonadati</taxon>
        <taxon>Pseudomonadota</taxon>
        <taxon>Alphaproteobacteria</taxon>
        <taxon>Hyphomicrobiales</taxon>
        <taxon>Phyllobacteriaceae</taxon>
        <taxon>Mesorhizobium</taxon>
    </lineage>
</organism>
<proteinExistence type="predicted"/>
<name>A0A271KGC9_9HYPH</name>
<dbReference type="Gene3D" id="1.20.200.10">
    <property type="entry name" value="Fumarase/aspartase (Central domain)"/>
    <property type="match status" value="1"/>
</dbReference>
<dbReference type="Gene3D" id="1.10.275.10">
    <property type="entry name" value="Fumarase/aspartase (N-terminal domain)"/>
    <property type="match status" value="1"/>
</dbReference>
<sequence length="493" mass="50321">MSALVLTGRGVSIEDVAAVARAGRRVEVAPAVMERLDRARKVLDRAAASGQPIYGLNTGLGANLGTSVSGDASAFQHQLLEGRSGAVGDALPQDIVRATMLARTAMFSAGGSGISSEVFLALIGALNAGVHPVMPSLGSIGDSDLVLMATLGRMLTGDGEADFQGRRMPAAKALAMARLAPVSLAPKDGLSLISASAVSAGSGALAAADALSAFAQQQQAGALTIEGIGANQTILDPRLQAARPAAGQQQAAQGLRDLLARDKAPTPATLQDPLSIRCMPSIHGALLQAIDQARQAVEIELNAAADNPLVLGDDDTVLSTGNFHTPSLSLAFETLSLAIAQCAAACAARFLQLTGSGRNGLPKYLSPVGGASAGFVPLQKTVSAILAAIRHRANPVMLDFLQVSEGVEDHATQAPLAVSKCADMIALWQRLIAFELMAAAQAVDLRDGLTLASGTAGIHAAVRALVAPLREDRALGIDAEALYAALATGTWLP</sequence>
<dbReference type="InterPro" id="IPR024083">
    <property type="entry name" value="Fumarase/histidase_N"/>
</dbReference>
<reference evidence="1 2" key="1">
    <citation type="submission" date="2017-08" db="EMBL/GenBank/DDBJ databases">
        <title>Mesorhizobium wenxinae sp. nov., a novel rhizobial species isolated from root nodules of chickpea (Cicer arietinum L.).</title>
        <authorList>
            <person name="Zhang J."/>
        </authorList>
    </citation>
    <scope>NUCLEOTIDE SEQUENCE [LARGE SCALE GENOMIC DNA]</scope>
    <source>
        <strain evidence="2">WYCCWR 10019</strain>
    </source>
</reference>
<dbReference type="GO" id="GO:0016841">
    <property type="term" value="F:ammonia-lyase activity"/>
    <property type="evidence" value="ECO:0007669"/>
    <property type="project" value="UniProtKB-ARBA"/>
</dbReference>
<dbReference type="InterPro" id="IPR001106">
    <property type="entry name" value="Aromatic_Lyase"/>
</dbReference>
<dbReference type="Proteomes" id="UP000215931">
    <property type="component" value="Unassembled WGS sequence"/>
</dbReference>
<dbReference type="OrthoDB" id="7285062at2"/>
<evidence type="ECO:0000313" key="2">
    <source>
        <dbReference type="Proteomes" id="UP000215931"/>
    </source>
</evidence>
<dbReference type="RefSeq" id="WP_095518729.1">
    <property type="nucleotide sequence ID" value="NZ_NPKH01000020.1"/>
</dbReference>
<dbReference type="InterPro" id="IPR008948">
    <property type="entry name" value="L-Aspartase-like"/>
</dbReference>
<dbReference type="CDD" id="cd00332">
    <property type="entry name" value="PAL-HAL"/>
    <property type="match status" value="1"/>
</dbReference>
<dbReference type="SUPFAM" id="SSF48557">
    <property type="entry name" value="L-aspartase-like"/>
    <property type="match status" value="1"/>
</dbReference>
<keyword evidence="1" id="KW-0456">Lyase</keyword>
<protein>
    <submittedName>
        <fullName evidence="1">Histidine ammonia-lyase</fullName>
    </submittedName>
</protein>
<accession>A0A271KGC9</accession>